<evidence type="ECO:0000256" key="4">
    <source>
        <dbReference type="ARBA" id="ARBA00022840"/>
    </source>
</evidence>
<dbReference type="GO" id="GO:0005524">
    <property type="term" value="F:ATP binding"/>
    <property type="evidence" value="ECO:0007669"/>
    <property type="project" value="UniProtKB-KW"/>
</dbReference>
<evidence type="ECO:0000313" key="6">
    <source>
        <dbReference type="EMBL" id="CAB4530224.1"/>
    </source>
</evidence>
<organism evidence="6">
    <name type="scientific">freshwater metagenome</name>
    <dbReference type="NCBI Taxonomy" id="449393"/>
    <lineage>
        <taxon>unclassified sequences</taxon>
        <taxon>metagenomes</taxon>
        <taxon>ecological metagenomes</taxon>
    </lineage>
</organism>
<evidence type="ECO:0000259" key="5">
    <source>
        <dbReference type="PROSITE" id="PS50146"/>
    </source>
</evidence>
<dbReference type="SUPFAM" id="SSF111331">
    <property type="entry name" value="NAD kinase/diacylglycerol kinase-like"/>
    <property type="match status" value="1"/>
</dbReference>
<evidence type="ECO:0000256" key="3">
    <source>
        <dbReference type="ARBA" id="ARBA00022777"/>
    </source>
</evidence>
<dbReference type="InterPro" id="IPR001206">
    <property type="entry name" value="Diacylglycerol_kinase_cat_dom"/>
</dbReference>
<keyword evidence="4" id="KW-0067">ATP-binding</keyword>
<evidence type="ECO:0000313" key="7">
    <source>
        <dbReference type="EMBL" id="CAB4592279.1"/>
    </source>
</evidence>
<keyword evidence="2" id="KW-0547">Nucleotide-binding</keyword>
<evidence type="ECO:0000256" key="1">
    <source>
        <dbReference type="ARBA" id="ARBA00022679"/>
    </source>
</evidence>
<dbReference type="InterPro" id="IPR016064">
    <property type="entry name" value="NAD/diacylglycerol_kinase_sf"/>
</dbReference>
<feature type="domain" description="DAGKc" evidence="5">
    <location>
        <begin position="18"/>
        <end position="148"/>
    </location>
</feature>
<dbReference type="PROSITE" id="PS50146">
    <property type="entry name" value="DAGK"/>
    <property type="match status" value="1"/>
</dbReference>
<dbReference type="Pfam" id="PF19279">
    <property type="entry name" value="YegS_C"/>
    <property type="match status" value="1"/>
</dbReference>
<accession>A0A6J6AUN8</accession>
<dbReference type="Pfam" id="PF00781">
    <property type="entry name" value="DAGK_cat"/>
    <property type="match status" value="1"/>
</dbReference>
<protein>
    <submittedName>
        <fullName evidence="6">Unannotated protein</fullName>
    </submittedName>
</protein>
<sequence length="312" mass="33882">MVLTANEASVPPQMGRLPSITRIGLLANPAAGEGHALRIADEIANEAALNGVEVSLVTLDFQSSIESFLDDLIARIQTLVVIGGDGSFHYALQKLARTELPVYVIPAGTGNDFALTNNASGIDPVHIVHRILHEEPTRVDLGRVVVGNSELWFGQVLSTGFDSLVNRRANSMRAIKGKIKYTIATLLELPRFNPITYRIATDTEVFETRAMLVSIANGPTYGGGMKIVPDADRHDGYLDIMVLAEVSKIELLRVFPKVFSGAHKDHPAVSFYRTKTFSLQAAALAYADGEFVGDLPIHGEIHAGALLTWEER</sequence>
<dbReference type="EMBL" id="CAEZUD010000037">
    <property type="protein sequence ID" value="CAB4592279.1"/>
    <property type="molecule type" value="Genomic_DNA"/>
</dbReference>
<dbReference type="GO" id="GO:0005886">
    <property type="term" value="C:plasma membrane"/>
    <property type="evidence" value="ECO:0007669"/>
    <property type="project" value="TreeGrafter"/>
</dbReference>
<keyword evidence="3" id="KW-0418">Kinase</keyword>
<dbReference type="SMART" id="SM00046">
    <property type="entry name" value="DAGKc"/>
    <property type="match status" value="1"/>
</dbReference>
<dbReference type="Gene3D" id="2.60.200.40">
    <property type="match status" value="1"/>
</dbReference>
<keyword evidence="1" id="KW-0808">Transferase</keyword>
<dbReference type="PANTHER" id="PTHR12358">
    <property type="entry name" value="SPHINGOSINE KINASE"/>
    <property type="match status" value="1"/>
</dbReference>
<dbReference type="GO" id="GO:0004143">
    <property type="term" value="F:ATP-dependent diacylglycerol kinase activity"/>
    <property type="evidence" value="ECO:0007669"/>
    <property type="project" value="TreeGrafter"/>
</dbReference>
<proteinExistence type="predicted"/>
<dbReference type="EMBL" id="CAEZSC010000005">
    <property type="protein sequence ID" value="CAB4530224.1"/>
    <property type="molecule type" value="Genomic_DNA"/>
</dbReference>
<dbReference type="InterPro" id="IPR017438">
    <property type="entry name" value="ATP-NAD_kinase_N"/>
</dbReference>
<dbReference type="InterPro" id="IPR045540">
    <property type="entry name" value="YegS/DAGK_C"/>
</dbReference>
<dbReference type="PANTHER" id="PTHR12358:SF106">
    <property type="entry name" value="LIPID KINASE YEGS"/>
    <property type="match status" value="1"/>
</dbReference>
<dbReference type="InterPro" id="IPR050187">
    <property type="entry name" value="Lipid_Phosphate_FormReg"/>
</dbReference>
<name>A0A6J6AUN8_9ZZZZ</name>
<dbReference type="Gene3D" id="3.40.50.10330">
    <property type="entry name" value="Probable inorganic polyphosphate/atp-NAD kinase, domain 1"/>
    <property type="match status" value="1"/>
</dbReference>
<evidence type="ECO:0000256" key="2">
    <source>
        <dbReference type="ARBA" id="ARBA00022741"/>
    </source>
</evidence>
<dbReference type="AlphaFoldDB" id="A0A6J6AUN8"/>
<gene>
    <name evidence="6" type="ORF">UFOPK1380_00185</name>
    <name evidence="7" type="ORF">UFOPK1778_00772</name>
</gene>
<reference evidence="6" key="1">
    <citation type="submission" date="2020-05" db="EMBL/GenBank/DDBJ databases">
        <authorList>
            <person name="Chiriac C."/>
            <person name="Salcher M."/>
            <person name="Ghai R."/>
            <person name="Kavagutti S V."/>
        </authorList>
    </citation>
    <scope>NUCLEOTIDE SEQUENCE</scope>
</reference>